<keyword evidence="3 5" id="KW-1133">Transmembrane helix</keyword>
<feature type="transmembrane region" description="Helical" evidence="5">
    <location>
        <begin position="63"/>
        <end position="82"/>
    </location>
</feature>
<feature type="transmembrane region" description="Helical" evidence="5">
    <location>
        <begin position="246"/>
        <end position="265"/>
    </location>
</feature>
<gene>
    <name evidence="6" type="ORF">SteCoe_25728</name>
</gene>
<dbReference type="EMBL" id="MPUH01000705">
    <property type="protein sequence ID" value="OMJ75181.1"/>
    <property type="molecule type" value="Genomic_DNA"/>
</dbReference>
<keyword evidence="2 5" id="KW-0812">Transmembrane</keyword>
<accession>A0A1R2BEJ0</accession>
<name>A0A1R2BEJ0_9CILI</name>
<dbReference type="PANTHER" id="PTHR13285">
    <property type="entry name" value="ACYLTRANSFERASE"/>
    <property type="match status" value="1"/>
</dbReference>
<dbReference type="GO" id="GO:0005783">
    <property type="term" value="C:endoplasmic reticulum"/>
    <property type="evidence" value="ECO:0007669"/>
    <property type="project" value="TreeGrafter"/>
</dbReference>
<evidence type="ECO:0000256" key="4">
    <source>
        <dbReference type="ARBA" id="ARBA00023136"/>
    </source>
</evidence>
<evidence type="ECO:0000313" key="6">
    <source>
        <dbReference type="EMBL" id="OMJ75181.1"/>
    </source>
</evidence>
<sequence length="355" mass="42899">MKWYRVHNLCFLKVISFCMDYHWSVSKKIIHVHEKHMINCVECTKKIKCLKFRTETHADSYDFITFFAYVCYFPLYFAGPVMTYNSWLSQVHFPQQVYDKKRLFIYSFRWIVVFGLLLWFIHNLYLPAIANSQYNRHLLFWLNCSELMTVSFFVLKWIWLKFTVIWRFFRIVALLDNIECPENMITCMSNNYCFEGFWRSWHHSFNLWLVRYLFIPLGGKHTKIYNIWIIYGFVGLWHDVSLDMVFWSWGMCLFIVPEILIKSYFSRENFSAFRSTLAYSWLCVLGSDFYIILMIVANLVGFSYGSDGITHMSKKFISVEGIKAIFISVIFLTIWTHFNRLYREEEARRGVKKKY</sequence>
<evidence type="ECO:0000256" key="1">
    <source>
        <dbReference type="ARBA" id="ARBA00004141"/>
    </source>
</evidence>
<reference evidence="6 7" key="1">
    <citation type="submission" date="2016-11" db="EMBL/GenBank/DDBJ databases">
        <title>The macronuclear genome of Stentor coeruleus: a giant cell with tiny introns.</title>
        <authorList>
            <person name="Slabodnick M."/>
            <person name="Ruby J.G."/>
            <person name="Reiff S.B."/>
            <person name="Swart E.C."/>
            <person name="Gosai S."/>
            <person name="Prabakaran S."/>
            <person name="Witkowska E."/>
            <person name="Larue G.E."/>
            <person name="Fisher S."/>
            <person name="Freeman R.M."/>
            <person name="Gunawardena J."/>
            <person name="Chu W."/>
            <person name="Stover N.A."/>
            <person name="Gregory B.D."/>
            <person name="Nowacki M."/>
            <person name="Derisi J."/>
            <person name="Roy S.W."/>
            <person name="Marshall W.F."/>
            <person name="Sood P."/>
        </authorList>
    </citation>
    <scope>NUCLEOTIDE SEQUENCE [LARGE SCALE GENOMIC DNA]</scope>
    <source>
        <strain evidence="6">WM001</strain>
    </source>
</reference>
<dbReference type="InterPro" id="IPR004299">
    <property type="entry name" value="MBOAT_fam"/>
</dbReference>
<dbReference type="OrthoDB" id="420606at2759"/>
<keyword evidence="7" id="KW-1185">Reference proteome</keyword>
<comment type="subcellular location">
    <subcellularLocation>
        <location evidence="1">Membrane</location>
        <topology evidence="1">Multi-pass membrane protein</topology>
    </subcellularLocation>
</comment>
<dbReference type="Proteomes" id="UP000187209">
    <property type="component" value="Unassembled WGS sequence"/>
</dbReference>
<evidence type="ECO:0000313" key="7">
    <source>
        <dbReference type="Proteomes" id="UP000187209"/>
    </source>
</evidence>
<dbReference type="PANTHER" id="PTHR13285:SF18">
    <property type="entry name" value="PROTEIN-CYSTEINE N-PALMITOYLTRANSFERASE RASP"/>
    <property type="match status" value="1"/>
</dbReference>
<keyword evidence="4 5" id="KW-0472">Membrane</keyword>
<feature type="transmembrane region" description="Helical" evidence="5">
    <location>
        <begin position="277"/>
        <end position="304"/>
    </location>
</feature>
<dbReference type="GO" id="GO:0016746">
    <property type="term" value="F:acyltransferase activity"/>
    <property type="evidence" value="ECO:0007669"/>
    <property type="project" value="TreeGrafter"/>
</dbReference>
<proteinExistence type="predicted"/>
<feature type="transmembrane region" description="Helical" evidence="5">
    <location>
        <begin position="324"/>
        <end position="342"/>
    </location>
</feature>
<dbReference type="Pfam" id="PF03062">
    <property type="entry name" value="MBOAT"/>
    <property type="match status" value="1"/>
</dbReference>
<feature type="transmembrane region" description="Helical" evidence="5">
    <location>
        <begin position="138"/>
        <end position="160"/>
    </location>
</feature>
<dbReference type="GO" id="GO:0016020">
    <property type="term" value="C:membrane"/>
    <property type="evidence" value="ECO:0007669"/>
    <property type="project" value="UniProtKB-SubCell"/>
</dbReference>
<evidence type="ECO:0000256" key="5">
    <source>
        <dbReference type="SAM" id="Phobius"/>
    </source>
</evidence>
<organism evidence="6 7">
    <name type="scientific">Stentor coeruleus</name>
    <dbReference type="NCBI Taxonomy" id="5963"/>
    <lineage>
        <taxon>Eukaryota</taxon>
        <taxon>Sar</taxon>
        <taxon>Alveolata</taxon>
        <taxon>Ciliophora</taxon>
        <taxon>Postciliodesmatophora</taxon>
        <taxon>Heterotrichea</taxon>
        <taxon>Heterotrichida</taxon>
        <taxon>Stentoridae</taxon>
        <taxon>Stentor</taxon>
    </lineage>
</organism>
<dbReference type="InterPro" id="IPR051085">
    <property type="entry name" value="MB_O-acyltransferase"/>
</dbReference>
<comment type="caution">
    <text evidence="6">The sequence shown here is derived from an EMBL/GenBank/DDBJ whole genome shotgun (WGS) entry which is preliminary data.</text>
</comment>
<protein>
    <submittedName>
        <fullName evidence="6">Uncharacterized protein</fullName>
    </submittedName>
</protein>
<evidence type="ECO:0000256" key="3">
    <source>
        <dbReference type="ARBA" id="ARBA00022989"/>
    </source>
</evidence>
<evidence type="ECO:0000256" key="2">
    <source>
        <dbReference type="ARBA" id="ARBA00022692"/>
    </source>
</evidence>
<dbReference type="AlphaFoldDB" id="A0A1R2BEJ0"/>
<feature type="transmembrane region" description="Helical" evidence="5">
    <location>
        <begin position="103"/>
        <end position="126"/>
    </location>
</feature>